<feature type="transmembrane region" description="Helical" evidence="7">
    <location>
        <begin position="298"/>
        <end position="321"/>
    </location>
</feature>
<dbReference type="InterPro" id="IPR050171">
    <property type="entry name" value="MFS_Transporters"/>
</dbReference>
<dbReference type="Proteomes" id="UP000182567">
    <property type="component" value="Chromosome"/>
</dbReference>
<gene>
    <name evidence="9" type="ORF">BLL42_15300</name>
</gene>
<dbReference type="PROSITE" id="PS50850">
    <property type="entry name" value="MFS"/>
    <property type="match status" value="1"/>
</dbReference>
<feature type="domain" description="Major facilitator superfamily (MFS) profile" evidence="8">
    <location>
        <begin position="12"/>
        <end position="387"/>
    </location>
</feature>
<evidence type="ECO:0000256" key="6">
    <source>
        <dbReference type="ARBA" id="ARBA00023136"/>
    </source>
</evidence>
<feature type="transmembrane region" description="Helical" evidence="7">
    <location>
        <begin position="43"/>
        <end position="66"/>
    </location>
</feature>
<dbReference type="EMBL" id="CP017886">
    <property type="protein sequence ID" value="APC17034.1"/>
    <property type="molecule type" value="Genomic_DNA"/>
</dbReference>
<evidence type="ECO:0000256" key="3">
    <source>
        <dbReference type="ARBA" id="ARBA00022475"/>
    </source>
</evidence>
<proteinExistence type="predicted"/>
<evidence type="ECO:0000256" key="7">
    <source>
        <dbReference type="SAM" id="Phobius"/>
    </source>
</evidence>
<dbReference type="AlphaFoldDB" id="A0A1J0ELN6"/>
<sequence>MTASIGRRSGLLYFVLAVQALVNAASFISIPLLALYLLKDLGYSAYVMGAVLTTLLVFTRLSPLFTGALADRWGYKRFVLAGLCVRFIGFALVGVQSEAVIFVGVALIGLGGSLYESGTYGYLAHVNKFRSNVFYLNNQALNLGVIAGPILAFFVPHDGYGMFFIASAFAFLGLAIVSIFVFPNDDQVGRSNLRPSFKDLATDFYKDKIFLLFNIISIPWWFLFSQLYVLLPLAFSKKITSGGNELIIYVINGVVGISLTLLLLRRMSFASPLKLMIVGHSILACAYLIPLINNSASIFLLMVVVFSIGETLIMPAMDSFVAKIAPVGREANYFGIANIPWIVGASAGNMIGGKLFEVVDGMIPWIFMSALAVSGALMSLFFLAWLKTNQAIDVAGRRLA</sequence>
<protein>
    <recommendedName>
        <fullName evidence="8">Major facilitator superfamily (MFS) profile domain-containing protein</fullName>
    </recommendedName>
</protein>
<evidence type="ECO:0000256" key="5">
    <source>
        <dbReference type="ARBA" id="ARBA00022989"/>
    </source>
</evidence>
<keyword evidence="5 7" id="KW-1133">Transmembrane helix</keyword>
<dbReference type="OrthoDB" id="8699103at2"/>
<feature type="transmembrane region" description="Helical" evidence="7">
    <location>
        <begin position="363"/>
        <end position="386"/>
    </location>
</feature>
<accession>A0A1J0ELN6</accession>
<feature type="transmembrane region" description="Helical" evidence="7">
    <location>
        <begin position="78"/>
        <end position="95"/>
    </location>
</feature>
<dbReference type="SUPFAM" id="SSF103473">
    <property type="entry name" value="MFS general substrate transporter"/>
    <property type="match status" value="1"/>
</dbReference>
<evidence type="ECO:0000256" key="1">
    <source>
        <dbReference type="ARBA" id="ARBA00004651"/>
    </source>
</evidence>
<evidence type="ECO:0000313" key="10">
    <source>
        <dbReference type="Proteomes" id="UP000182567"/>
    </source>
</evidence>
<dbReference type="InterPro" id="IPR011701">
    <property type="entry name" value="MFS"/>
</dbReference>
<feature type="transmembrane region" description="Helical" evidence="7">
    <location>
        <begin position="246"/>
        <end position="264"/>
    </location>
</feature>
<feature type="transmembrane region" description="Helical" evidence="7">
    <location>
        <begin position="273"/>
        <end position="292"/>
    </location>
</feature>
<dbReference type="RefSeq" id="WP_071552903.1">
    <property type="nucleotide sequence ID" value="NZ_CP017886.1"/>
</dbReference>
<feature type="transmembrane region" description="Helical" evidence="7">
    <location>
        <begin position="135"/>
        <end position="155"/>
    </location>
</feature>
<dbReference type="GO" id="GO:0022857">
    <property type="term" value="F:transmembrane transporter activity"/>
    <property type="evidence" value="ECO:0007669"/>
    <property type="project" value="InterPro"/>
</dbReference>
<feature type="transmembrane region" description="Helical" evidence="7">
    <location>
        <begin position="12"/>
        <end position="37"/>
    </location>
</feature>
<evidence type="ECO:0000256" key="2">
    <source>
        <dbReference type="ARBA" id="ARBA00022448"/>
    </source>
</evidence>
<keyword evidence="3" id="KW-1003">Cell membrane</keyword>
<organism evidence="9 10">
    <name type="scientific">Pseudomonas frederiksbergensis</name>
    <dbReference type="NCBI Taxonomy" id="104087"/>
    <lineage>
        <taxon>Bacteria</taxon>
        <taxon>Pseudomonadati</taxon>
        <taxon>Pseudomonadota</taxon>
        <taxon>Gammaproteobacteria</taxon>
        <taxon>Pseudomonadales</taxon>
        <taxon>Pseudomonadaceae</taxon>
        <taxon>Pseudomonas</taxon>
    </lineage>
</organism>
<feature type="transmembrane region" description="Helical" evidence="7">
    <location>
        <begin position="101"/>
        <end position="123"/>
    </location>
</feature>
<evidence type="ECO:0000313" key="9">
    <source>
        <dbReference type="EMBL" id="APC17034.1"/>
    </source>
</evidence>
<dbReference type="GeneID" id="46909628"/>
<dbReference type="PANTHER" id="PTHR23517:SF2">
    <property type="entry name" value="MULTIDRUG RESISTANCE PROTEIN MDTH"/>
    <property type="match status" value="1"/>
</dbReference>
<dbReference type="Pfam" id="PF07690">
    <property type="entry name" value="MFS_1"/>
    <property type="match status" value="1"/>
</dbReference>
<dbReference type="Gene3D" id="1.20.1250.20">
    <property type="entry name" value="MFS general substrate transporter like domains"/>
    <property type="match status" value="1"/>
</dbReference>
<dbReference type="InterPro" id="IPR036259">
    <property type="entry name" value="MFS_trans_sf"/>
</dbReference>
<name>A0A1J0ELN6_9PSED</name>
<keyword evidence="4 7" id="KW-0812">Transmembrane</keyword>
<dbReference type="InterPro" id="IPR020846">
    <property type="entry name" value="MFS_dom"/>
</dbReference>
<dbReference type="GO" id="GO:0005886">
    <property type="term" value="C:plasma membrane"/>
    <property type="evidence" value="ECO:0007669"/>
    <property type="project" value="UniProtKB-SubCell"/>
</dbReference>
<keyword evidence="2" id="KW-0813">Transport</keyword>
<comment type="subcellular location">
    <subcellularLocation>
        <location evidence="1">Cell membrane</location>
        <topology evidence="1">Multi-pass membrane protein</topology>
    </subcellularLocation>
</comment>
<feature type="transmembrane region" description="Helical" evidence="7">
    <location>
        <begin position="209"/>
        <end position="234"/>
    </location>
</feature>
<feature type="transmembrane region" description="Helical" evidence="7">
    <location>
        <begin position="333"/>
        <end position="351"/>
    </location>
</feature>
<keyword evidence="6 7" id="KW-0472">Membrane</keyword>
<reference evidence="10" key="1">
    <citation type="submission" date="2016-10" db="EMBL/GenBank/DDBJ databases">
        <title>Pseudomonas frederiksbergensis ERGS4:02 complete genome.</title>
        <authorList>
            <person name="Kumar R."/>
            <person name="Acharya V."/>
            <person name="Singh D."/>
        </authorList>
    </citation>
    <scope>NUCLEOTIDE SEQUENCE [LARGE SCALE GENOMIC DNA]</scope>
    <source>
        <strain evidence="10">ERGS4:02</strain>
    </source>
</reference>
<evidence type="ECO:0000259" key="8">
    <source>
        <dbReference type="PROSITE" id="PS50850"/>
    </source>
</evidence>
<dbReference type="PANTHER" id="PTHR23517">
    <property type="entry name" value="RESISTANCE PROTEIN MDTM, PUTATIVE-RELATED-RELATED"/>
    <property type="match status" value="1"/>
</dbReference>
<evidence type="ECO:0000256" key="4">
    <source>
        <dbReference type="ARBA" id="ARBA00022692"/>
    </source>
</evidence>
<feature type="transmembrane region" description="Helical" evidence="7">
    <location>
        <begin position="161"/>
        <end position="182"/>
    </location>
</feature>